<dbReference type="Gene3D" id="2.10.260.10">
    <property type="match status" value="1"/>
</dbReference>
<sequence>MTTATITSKGQITIPVGVRNDLGVDSGDRVEFVQIAPGRYEFVAATHDVTELKGLFAHSGKAVSIEAMNAAIARRGASAR</sequence>
<keyword evidence="3" id="KW-1185">Reference proteome</keyword>
<name>A0ABT3KYE1_9BURK</name>
<evidence type="ECO:0000313" key="2">
    <source>
        <dbReference type="EMBL" id="MCW5322987.1"/>
    </source>
</evidence>
<dbReference type="GO" id="GO:0003677">
    <property type="term" value="F:DNA binding"/>
    <property type="evidence" value="ECO:0007669"/>
    <property type="project" value="UniProtKB-KW"/>
</dbReference>
<dbReference type="InterPro" id="IPR037914">
    <property type="entry name" value="SpoVT-AbrB_sf"/>
</dbReference>
<protein>
    <submittedName>
        <fullName evidence="2">AbrB/MazE/SpoVT family DNA-binding domain-containing protein</fullName>
    </submittedName>
</protein>
<evidence type="ECO:0000259" key="1">
    <source>
        <dbReference type="SMART" id="SM00966"/>
    </source>
</evidence>
<dbReference type="InterPro" id="IPR007159">
    <property type="entry name" value="SpoVT-AbrB_dom"/>
</dbReference>
<reference evidence="3" key="1">
    <citation type="submission" date="2023-07" db="EMBL/GenBank/DDBJ databases">
        <title>Verminephrobacter genomes.</title>
        <authorList>
            <person name="Lund M.B."/>
        </authorList>
    </citation>
    <scope>NUCLEOTIDE SEQUENCE [LARGE SCALE GENOMIC DNA]</scope>
    <source>
        <strain evidence="3">AtM5-05</strain>
    </source>
</reference>
<dbReference type="GeneID" id="77322891"/>
<evidence type="ECO:0000313" key="3">
    <source>
        <dbReference type="Proteomes" id="UP001208935"/>
    </source>
</evidence>
<dbReference type="NCBIfam" id="TIGR01439">
    <property type="entry name" value="lp_hng_hel_AbrB"/>
    <property type="match status" value="1"/>
</dbReference>
<dbReference type="SUPFAM" id="SSF89447">
    <property type="entry name" value="AbrB/MazE/MraZ-like"/>
    <property type="match status" value="1"/>
</dbReference>
<accession>A0ABT3KYE1</accession>
<proteinExistence type="predicted"/>
<gene>
    <name evidence="2" type="ORF">D5039_18115</name>
</gene>
<comment type="caution">
    <text evidence="2">The sequence shown here is derived from an EMBL/GenBank/DDBJ whole genome shotgun (WGS) entry which is preliminary data.</text>
</comment>
<dbReference type="EMBL" id="QZCW01000003">
    <property type="protein sequence ID" value="MCW5322987.1"/>
    <property type="molecule type" value="Genomic_DNA"/>
</dbReference>
<organism evidence="2 3">
    <name type="scientific">Verminephrobacter aporrectodeae subsp. tuberculatae</name>
    <dbReference type="NCBI Taxonomy" id="1110392"/>
    <lineage>
        <taxon>Bacteria</taxon>
        <taxon>Pseudomonadati</taxon>
        <taxon>Pseudomonadota</taxon>
        <taxon>Betaproteobacteria</taxon>
        <taxon>Burkholderiales</taxon>
        <taxon>Comamonadaceae</taxon>
        <taxon>Verminephrobacter</taxon>
    </lineage>
</organism>
<dbReference type="SMART" id="SM00966">
    <property type="entry name" value="SpoVT_AbrB"/>
    <property type="match status" value="1"/>
</dbReference>
<keyword evidence="2" id="KW-0238">DNA-binding</keyword>
<dbReference type="Pfam" id="PF04014">
    <property type="entry name" value="MazE_antitoxin"/>
    <property type="match status" value="1"/>
</dbReference>
<feature type="domain" description="SpoVT-AbrB" evidence="1">
    <location>
        <begin position="4"/>
        <end position="50"/>
    </location>
</feature>
<dbReference type="Proteomes" id="UP001208935">
    <property type="component" value="Unassembled WGS sequence"/>
</dbReference>
<dbReference type="RefSeq" id="WP_010110049.1">
    <property type="nucleotide sequence ID" value="NZ_QZCV01000003.1"/>
</dbReference>